<feature type="repeat" description="FG-GAP" evidence="12">
    <location>
        <begin position="500"/>
        <end position="560"/>
    </location>
</feature>
<dbReference type="InterPro" id="IPR013517">
    <property type="entry name" value="FG-GAP"/>
</dbReference>
<dbReference type="Gene3D" id="2.130.10.130">
    <property type="entry name" value="Integrin alpha, N-terminal"/>
    <property type="match status" value="3"/>
</dbReference>
<feature type="repeat" description="FG-GAP" evidence="12">
    <location>
        <begin position="368"/>
        <end position="429"/>
    </location>
</feature>
<evidence type="ECO:0000313" key="15">
    <source>
        <dbReference type="Ensembl" id="ENSXETP00000083989"/>
    </source>
</evidence>
<gene>
    <name evidence="15 17 18" type="primary">gpld1</name>
</gene>
<dbReference type="PROSITE" id="PS51470">
    <property type="entry name" value="FG_GAP"/>
    <property type="match status" value="4"/>
</dbReference>
<dbReference type="Bgee" id="ENSXETG00000021968">
    <property type="expression patterns" value="Expressed in liver and 1 other cell type or tissue"/>
</dbReference>
<dbReference type="SUPFAM" id="SSF69318">
    <property type="entry name" value="Integrin alpha N-terminal domain"/>
    <property type="match status" value="1"/>
</dbReference>
<evidence type="ECO:0000256" key="8">
    <source>
        <dbReference type="ARBA" id="ARBA00022801"/>
    </source>
</evidence>
<comment type="subcellular location">
    <subcellularLocation>
        <location evidence="1">Secreted</location>
    </subcellularLocation>
</comment>
<comment type="similarity">
    <text evidence="2">Belongs to the GPLD1 family.</text>
</comment>
<dbReference type="RefSeq" id="XP_031760320.1">
    <property type="nucleotide sequence ID" value="XM_031904460.1"/>
</dbReference>
<dbReference type="GO" id="GO:0004621">
    <property type="term" value="F:glycosylphosphatidylinositol phospholipase D activity"/>
    <property type="evidence" value="ECO:0000318"/>
    <property type="project" value="GO_Central"/>
</dbReference>
<keyword evidence="8" id="KW-0378">Hydrolase</keyword>
<dbReference type="Xenbase" id="XB-GENE-1013013">
    <property type="gene designation" value="gpld1"/>
</dbReference>
<reference evidence="15" key="2">
    <citation type="submission" date="2020-05" db="UniProtKB">
        <authorList>
            <consortium name="Ensembl"/>
        </authorList>
    </citation>
    <scope>IDENTIFICATION</scope>
</reference>
<dbReference type="FunFam" id="2.130.10.130:FF:000020">
    <property type="entry name" value="Glycosylphosphatidylinositol specific phospholipase D1"/>
    <property type="match status" value="1"/>
</dbReference>
<accession>A0A6I8RGD0</accession>
<dbReference type="SMART" id="SM00191">
    <property type="entry name" value="Int_alpha"/>
    <property type="match status" value="5"/>
</dbReference>
<reference evidence="17" key="3">
    <citation type="submission" date="2025-04" db="UniProtKB">
        <authorList>
            <consortium name="RefSeq"/>
        </authorList>
    </citation>
    <scope>IDENTIFICATION</scope>
    <source>
        <strain evidence="17">Nigerian</strain>
        <tissue evidence="17">Liver and blood</tissue>
    </source>
</reference>
<dbReference type="OrthoDB" id="5317514at2759"/>
<keyword evidence="5" id="KW-0964">Secreted</keyword>
<protein>
    <recommendedName>
        <fullName evidence="4">Phosphatidylinositol-glycan-specific phospholipase D</fullName>
        <ecNumber evidence="3">3.1.4.50</ecNumber>
    </recommendedName>
    <alternativeName>
        <fullName evidence="10">Glycosyl-phosphatidylinositol-specific phospholipase D</fullName>
    </alternativeName>
</protein>
<evidence type="ECO:0000259" key="14">
    <source>
        <dbReference type="Pfam" id="PF00882"/>
    </source>
</evidence>
<evidence type="ECO:0000256" key="4">
    <source>
        <dbReference type="ARBA" id="ARBA00015988"/>
    </source>
</evidence>
<evidence type="ECO:0000256" key="3">
    <source>
        <dbReference type="ARBA" id="ARBA00012284"/>
    </source>
</evidence>
<proteinExistence type="inferred from homology"/>
<keyword evidence="9" id="KW-0325">Glycoprotein</keyword>
<feature type="repeat" description="FG-GAP" evidence="12">
    <location>
        <begin position="702"/>
        <end position="767"/>
    </location>
</feature>
<dbReference type="KEGG" id="xtr:116411679"/>
<reference evidence="15" key="1">
    <citation type="journal article" date="2010" name="Science">
        <title>The genome of the Western clawed frog Xenopus tropicalis.</title>
        <authorList>
            <person name="Hellsten U."/>
            <person name="Harland R.M."/>
            <person name="Gilchrist M.J."/>
            <person name="Hendrix D."/>
            <person name="Jurka J."/>
            <person name="Kapitonov V."/>
            <person name="Ovcharenko I."/>
            <person name="Putnam N.H."/>
            <person name="Shu S."/>
            <person name="Taher L."/>
            <person name="Blitz I.L."/>
            <person name="Blumberg B."/>
            <person name="Dichmann D.S."/>
            <person name="Dubchak I."/>
            <person name="Amaya E."/>
            <person name="Detter J.C."/>
            <person name="Fletcher R."/>
            <person name="Gerhard D.S."/>
            <person name="Goodstein D."/>
            <person name="Graves T."/>
            <person name="Grigoriev I.V."/>
            <person name="Grimwood J."/>
            <person name="Kawashima T."/>
            <person name="Lindquist E."/>
            <person name="Lucas S.M."/>
            <person name="Mead P.E."/>
            <person name="Mitros T."/>
            <person name="Ogino H."/>
            <person name="Ohta Y."/>
            <person name="Poliakov A.V."/>
            <person name="Pollet N."/>
            <person name="Robert J."/>
            <person name="Salamov A."/>
            <person name="Sater A.K."/>
            <person name="Schmutz J."/>
            <person name="Terry A."/>
            <person name="Vize P.D."/>
            <person name="Warren W.C."/>
            <person name="Wells D."/>
            <person name="Wills A."/>
            <person name="Wilson R.K."/>
            <person name="Zimmerman L.B."/>
            <person name="Zorn A.M."/>
            <person name="Grainger R."/>
            <person name="Grammer T."/>
            <person name="Khokha M.K."/>
            <person name="Richardson P.M."/>
            <person name="Rokhsar D.S."/>
        </authorList>
    </citation>
    <scope>NUCLEOTIDE SEQUENCE [LARGE SCALE GENOMIC DNA]</scope>
    <source>
        <strain evidence="15">Nigerian</strain>
    </source>
</reference>
<dbReference type="OMA" id="CGMTTHN"/>
<evidence type="ECO:0000313" key="16">
    <source>
        <dbReference type="Proteomes" id="UP000008143"/>
    </source>
</evidence>
<keyword evidence="16" id="KW-1185">Reference proteome</keyword>
<feature type="chain" id="PRO_5044634091" description="Phosphatidylinositol-glycan-specific phospholipase D" evidence="13">
    <location>
        <begin position="24"/>
        <end position="835"/>
    </location>
</feature>
<dbReference type="Pfam" id="PF01839">
    <property type="entry name" value="FG-GAP"/>
    <property type="match status" value="4"/>
</dbReference>
<dbReference type="PANTHER" id="PTHR23221">
    <property type="entry name" value="GLYCOSYLPHOSPHATIDYLINOSITOL PHOSPHOLIPASE D"/>
    <property type="match status" value="1"/>
</dbReference>
<feature type="signal peptide" evidence="13">
    <location>
        <begin position="1"/>
        <end position="23"/>
    </location>
</feature>
<keyword evidence="7" id="KW-0677">Repeat</keyword>
<dbReference type="CTD" id="2822"/>
<evidence type="ECO:0000256" key="9">
    <source>
        <dbReference type="ARBA" id="ARBA00023180"/>
    </source>
</evidence>
<evidence type="ECO:0000256" key="2">
    <source>
        <dbReference type="ARBA" id="ARBA00008652"/>
    </source>
</evidence>
<evidence type="ECO:0000313" key="17">
    <source>
        <dbReference type="RefSeq" id="XP_031760320.1"/>
    </source>
</evidence>
<dbReference type="InterPro" id="IPR013519">
    <property type="entry name" value="Int_alpha_beta-p"/>
</dbReference>
<dbReference type="GeneID" id="116411679"/>
<dbReference type="GO" id="GO:0005615">
    <property type="term" value="C:extracellular space"/>
    <property type="evidence" value="ECO:0000318"/>
    <property type="project" value="GO_Central"/>
</dbReference>
<dbReference type="Ensembl" id="ENSXETT00000075902">
    <property type="protein sequence ID" value="ENSXETP00000083989"/>
    <property type="gene ID" value="ENSXETG00000021968"/>
</dbReference>
<evidence type="ECO:0000256" key="7">
    <source>
        <dbReference type="ARBA" id="ARBA00022737"/>
    </source>
</evidence>
<dbReference type="PANTHER" id="PTHR23221:SF7">
    <property type="entry name" value="PHOSPHATIDYLINOSITOL-GLYCAN-SPECIFIC PHOSPHOLIPASE D"/>
    <property type="match status" value="1"/>
</dbReference>
<evidence type="ECO:0000313" key="18">
    <source>
        <dbReference type="Xenbase" id="XB-GENE-1013013"/>
    </source>
</evidence>
<dbReference type="AGR" id="Xenbase:XB-GENE-1013013"/>
<dbReference type="GO" id="GO:0031012">
    <property type="term" value="C:extracellular matrix"/>
    <property type="evidence" value="ECO:0000318"/>
    <property type="project" value="GO_Central"/>
</dbReference>
<dbReference type="AlphaFoldDB" id="A0A6I8RGD0"/>
<evidence type="ECO:0000256" key="5">
    <source>
        <dbReference type="ARBA" id="ARBA00022525"/>
    </source>
</evidence>
<evidence type="ECO:0000256" key="1">
    <source>
        <dbReference type="ARBA" id="ARBA00004613"/>
    </source>
</evidence>
<name>A0A6I8RGD0_XENTR</name>
<dbReference type="InterPro" id="IPR029002">
    <property type="entry name" value="PLPC/GPLD1"/>
</dbReference>
<dbReference type="GeneTree" id="ENSGT00390000013522"/>
<dbReference type="Pfam" id="PF00882">
    <property type="entry name" value="Zn_dep_PLPC"/>
    <property type="match status" value="1"/>
</dbReference>
<evidence type="ECO:0000256" key="6">
    <source>
        <dbReference type="ARBA" id="ARBA00022729"/>
    </source>
</evidence>
<comment type="catalytic activity">
    <reaction evidence="11">
        <text>a 6-(alpha-D-glucosaminyl)-1-(1,2-diacyl-sn-glycero-3-phospho)-1D-myo-inositol + H2O = 6-(alpha-D-glucosaminyl)-1D-myo-inositol + a 1,2-diacyl-sn-glycero-3-phosphate + H(+)</text>
        <dbReference type="Rhea" id="RHEA:10832"/>
        <dbReference type="ChEBI" id="CHEBI:15377"/>
        <dbReference type="ChEBI" id="CHEBI:15378"/>
        <dbReference type="ChEBI" id="CHEBI:57997"/>
        <dbReference type="ChEBI" id="CHEBI:58608"/>
        <dbReference type="ChEBI" id="CHEBI:58700"/>
        <dbReference type="EC" id="3.1.4.50"/>
    </reaction>
</comment>
<dbReference type="InterPro" id="IPR028994">
    <property type="entry name" value="Integrin_alpha_N"/>
</dbReference>
<dbReference type="InterPro" id="IPR001028">
    <property type="entry name" value="Gprt_PLipase_D"/>
</dbReference>
<evidence type="ECO:0000256" key="11">
    <source>
        <dbReference type="ARBA" id="ARBA00093237"/>
    </source>
</evidence>
<dbReference type="EC" id="3.1.4.50" evidence="3"/>
<sequence length="835" mass="92472">MRMFLFLECTLLITSLLWLPVAPCGISTHIELAHRALEFFSQAEGNFNYRELLLKHPDAFQAGSVYPDAFYQGICEQGKYHDVSEDSHWTPFLKTSINYIREVYPRPWDKSAQKLVAFLFGIASHMVSDVSWHSLNIDQGFLKAMGEVDFYGSYAEAHQTGDFGGDVLSRYELNFDYLEAKWYIPVKDLFNIYKLYYGKTIIEESTITHCTYILFLEMYGESLGIAKLHSTYASKSPFLVERFQEYFLGGIDDMAYWSTNIFQLTSFMLDNGTSECYLPENPIFIQCNTERREKNIIGRKLWQKNEFDRDFTLSVIRADVADNITVDSGVVFQMSSWAKGSMLFMSNAMDAMNMKGIFAGQYPNHITSPSTSYFVSSPYARLGWAMTTADLNGDGHDDLVVGAPGYSTLGHVQIGRVYIVYGTESGLPLAEIDLDKHANGLLEGFENSGRFGSSLAVLDFNLDGHLDLAVGAPSVGSQHLRYTGSVYVFYGSESGGLSTQPNVTITCRFTYCNLGWTLLAADMNKDRKKDLVIGAPYAPGGGKQRGLVAAFFSCSSRKGSLSAEESDWSVSGEHDYAWFGYSLHTYAVRNHTLLLVGSPTWSTCKSLNCDASLSGTQSVGKAYGFYPPSSDVTFAVHGDTEQSKLGSSFASGVISLDKRRKRILLIGTPTKSSTYQVAILSRQLHHAGTASVYELKSRSAPSPLSTLSGDRAYARFGAKIHLDDLDKDGLDEIIVTSPLRNDGTLTMLGAEAGRVYIYNGNARTPGYLTENCKSWVSPCPEDWAQYVLISPEEKSRFGSTVITVKSNNKSQVVVAAERSSAKARLGGALHIYNFA</sequence>
<evidence type="ECO:0000256" key="12">
    <source>
        <dbReference type="PROSITE-ProRule" id="PRU00803"/>
    </source>
</evidence>
<feature type="domain" description="Phospholipase C/D" evidence="14">
    <location>
        <begin position="28"/>
        <end position="213"/>
    </location>
</feature>
<dbReference type="Proteomes" id="UP000008143">
    <property type="component" value="Chromosome 6"/>
</dbReference>
<feature type="repeat" description="FG-GAP" evidence="12">
    <location>
        <begin position="439"/>
        <end position="498"/>
    </location>
</feature>
<evidence type="ECO:0000256" key="13">
    <source>
        <dbReference type="SAM" id="SignalP"/>
    </source>
</evidence>
<dbReference type="PRINTS" id="PR00718">
    <property type="entry name" value="PHPHLIPASED"/>
</dbReference>
<evidence type="ECO:0000256" key="10">
    <source>
        <dbReference type="ARBA" id="ARBA00029753"/>
    </source>
</evidence>
<keyword evidence="6 13" id="KW-0732">Signal</keyword>
<organism evidence="15">
    <name type="scientific">Xenopus tropicalis</name>
    <name type="common">Western clawed frog</name>
    <name type="synonym">Silurana tropicalis</name>
    <dbReference type="NCBI Taxonomy" id="8364"/>
    <lineage>
        <taxon>Eukaryota</taxon>
        <taxon>Metazoa</taxon>
        <taxon>Chordata</taxon>
        <taxon>Craniata</taxon>
        <taxon>Vertebrata</taxon>
        <taxon>Euteleostomi</taxon>
        <taxon>Amphibia</taxon>
        <taxon>Batrachia</taxon>
        <taxon>Anura</taxon>
        <taxon>Pipoidea</taxon>
        <taxon>Pipidae</taxon>
        <taxon>Xenopodinae</taxon>
        <taxon>Xenopus</taxon>
        <taxon>Silurana</taxon>
    </lineage>
</organism>